<organism evidence="2 3">
    <name type="scientific">Desmophyllum pertusum</name>
    <dbReference type="NCBI Taxonomy" id="174260"/>
    <lineage>
        <taxon>Eukaryota</taxon>
        <taxon>Metazoa</taxon>
        <taxon>Cnidaria</taxon>
        <taxon>Anthozoa</taxon>
        <taxon>Hexacorallia</taxon>
        <taxon>Scleractinia</taxon>
        <taxon>Caryophylliina</taxon>
        <taxon>Caryophylliidae</taxon>
        <taxon>Desmophyllum</taxon>
    </lineage>
</organism>
<keyword evidence="3" id="KW-1185">Reference proteome</keyword>
<proteinExistence type="predicted"/>
<dbReference type="InterPro" id="IPR033557">
    <property type="entry name" value="CIMAP2"/>
</dbReference>
<dbReference type="Proteomes" id="UP001163046">
    <property type="component" value="Unassembled WGS sequence"/>
</dbReference>
<feature type="region of interest" description="Disordered" evidence="1">
    <location>
        <begin position="295"/>
        <end position="330"/>
    </location>
</feature>
<dbReference type="AlphaFoldDB" id="A0A9X0D6D0"/>
<dbReference type="Pfam" id="PF07004">
    <property type="entry name" value="SHIPPO-rpt"/>
    <property type="match status" value="4"/>
</dbReference>
<name>A0A9X0D6D0_9CNID</name>
<reference evidence="2" key="1">
    <citation type="submission" date="2023-01" db="EMBL/GenBank/DDBJ databases">
        <title>Genome assembly of the deep-sea coral Lophelia pertusa.</title>
        <authorList>
            <person name="Herrera S."/>
            <person name="Cordes E."/>
        </authorList>
    </citation>
    <scope>NUCLEOTIDE SEQUENCE</scope>
    <source>
        <strain evidence="2">USNM1676648</strain>
        <tissue evidence="2">Polyp</tissue>
    </source>
</reference>
<sequence length="408" mass="45541">MSQKKFSGAPFGIQTTRFDVAGIHPKSKTPGTITQVAYDKKCMSEVNRRLGPGSYHIDVGGFNPKSVSERSSGPGWERGFETARLAKIPHLLYKEQWEKKQLQKQLLGPGTYNINDFIDHMGKKPGSTRGVCETKEARFDTTKMSQVPGPGTYGNGGIPSAVVEEKERKSVSNVGLLDSGKSYKRQLPEVGSHLCPGQYEMKSFTDELEARVVSKRGPYDLFTGERNKPITVGYFALPGDIGRPLQIATLVCSSPSSLPRPKTCLPCQDKHKKHHGAFLKVQRFPPYPTNRIYCSTLNQYPRDPSDPGPGNYSPQELTKPQASVRPPFGSTAERFDRHARRFFLGSTNPVGPGRYDVDRYGKAQHANGHSSSFNSKTKRYDLIRDKYLTERIKPREVDKVFMVPIDAQ</sequence>
<dbReference type="PANTHER" id="PTHR34914">
    <property type="entry name" value="LYMPHOCYTE EXPANSION MOLECULE"/>
    <property type="match status" value="1"/>
</dbReference>
<dbReference type="EMBL" id="MU825876">
    <property type="protein sequence ID" value="KAJ7386534.1"/>
    <property type="molecule type" value="Genomic_DNA"/>
</dbReference>
<accession>A0A9X0D6D0</accession>
<dbReference type="OrthoDB" id="6275292at2759"/>
<evidence type="ECO:0000256" key="1">
    <source>
        <dbReference type="SAM" id="MobiDB-lite"/>
    </source>
</evidence>
<dbReference type="PANTHER" id="PTHR34914:SF1">
    <property type="entry name" value="LYMPHOCYTE EXPANSION MOLECULE"/>
    <property type="match status" value="1"/>
</dbReference>
<protein>
    <submittedName>
        <fullName evidence="2">Uncharacterized protein</fullName>
    </submittedName>
</protein>
<gene>
    <name evidence="2" type="ORF">OS493_008670</name>
</gene>
<evidence type="ECO:0000313" key="3">
    <source>
        <dbReference type="Proteomes" id="UP001163046"/>
    </source>
</evidence>
<dbReference type="InterPro" id="IPR010736">
    <property type="entry name" value="SHIPPO-rpt"/>
</dbReference>
<evidence type="ECO:0000313" key="2">
    <source>
        <dbReference type="EMBL" id="KAJ7386534.1"/>
    </source>
</evidence>
<comment type="caution">
    <text evidence="2">The sequence shown here is derived from an EMBL/GenBank/DDBJ whole genome shotgun (WGS) entry which is preliminary data.</text>
</comment>
<feature type="compositionally biased region" description="Polar residues" evidence="1">
    <location>
        <begin position="312"/>
        <end position="321"/>
    </location>
</feature>